<keyword evidence="3" id="KW-1185">Reference proteome</keyword>
<proteinExistence type="predicted"/>
<feature type="compositionally biased region" description="Low complexity" evidence="1">
    <location>
        <begin position="56"/>
        <end position="74"/>
    </location>
</feature>
<evidence type="ECO:0000313" key="3">
    <source>
        <dbReference type="Proteomes" id="UP001630127"/>
    </source>
</evidence>
<name>A0ABD2YZW2_9GENT</name>
<sequence>MNSHGENSEEIETTLLKLKEGSQRCQSLPLVDAISTDVSCITASDSPETIGADCASTDSSLNSSGEESTSMSFSMDKRDKTLSVLYLFSKYKKGPRNTPNSPNEEAMAVENVYSCVNTSPSVDNSQLISG</sequence>
<gene>
    <name evidence="2" type="ORF">ACH5RR_025313</name>
</gene>
<dbReference type="AlphaFoldDB" id="A0ABD2YZW2"/>
<dbReference type="PANTHER" id="PTHR48238">
    <property type="entry name" value="BNACNNG09570D PROTEIN"/>
    <property type="match status" value="1"/>
</dbReference>
<accession>A0ABD2YZW2</accession>
<evidence type="ECO:0000313" key="2">
    <source>
        <dbReference type="EMBL" id="KAL3512596.1"/>
    </source>
</evidence>
<feature type="region of interest" description="Disordered" evidence="1">
    <location>
        <begin position="51"/>
        <end position="74"/>
    </location>
</feature>
<evidence type="ECO:0000256" key="1">
    <source>
        <dbReference type="SAM" id="MobiDB-lite"/>
    </source>
</evidence>
<reference evidence="2 3" key="1">
    <citation type="submission" date="2024-11" db="EMBL/GenBank/DDBJ databases">
        <title>A near-complete genome assembly of Cinchona calisaya.</title>
        <authorList>
            <person name="Lian D.C."/>
            <person name="Zhao X.W."/>
            <person name="Wei L."/>
        </authorList>
    </citation>
    <scope>NUCLEOTIDE SEQUENCE [LARGE SCALE GENOMIC DNA]</scope>
    <source>
        <tissue evidence="2">Nenye</tissue>
    </source>
</reference>
<comment type="caution">
    <text evidence="2">The sequence shown here is derived from an EMBL/GenBank/DDBJ whole genome shotgun (WGS) entry which is preliminary data.</text>
</comment>
<dbReference type="Proteomes" id="UP001630127">
    <property type="component" value="Unassembled WGS sequence"/>
</dbReference>
<dbReference type="PANTHER" id="PTHR48238:SF1">
    <property type="entry name" value="(RAPE) HYPOTHETICAL PROTEIN"/>
    <property type="match status" value="1"/>
</dbReference>
<organism evidence="2 3">
    <name type="scientific">Cinchona calisaya</name>
    <dbReference type="NCBI Taxonomy" id="153742"/>
    <lineage>
        <taxon>Eukaryota</taxon>
        <taxon>Viridiplantae</taxon>
        <taxon>Streptophyta</taxon>
        <taxon>Embryophyta</taxon>
        <taxon>Tracheophyta</taxon>
        <taxon>Spermatophyta</taxon>
        <taxon>Magnoliopsida</taxon>
        <taxon>eudicotyledons</taxon>
        <taxon>Gunneridae</taxon>
        <taxon>Pentapetalae</taxon>
        <taxon>asterids</taxon>
        <taxon>lamiids</taxon>
        <taxon>Gentianales</taxon>
        <taxon>Rubiaceae</taxon>
        <taxon>Cinchonoideae</taxon>
        <taxon>Cinchoneae</taxon>
        <taxon>Cinchona</taxon>
    </lineage>
</organism>
<dbReference type="EMBL" id="JBJUIK010000011">
    <property type="protein sequence ID" value="KAL3512596.1"/>
    <property type="molecule type" value="Genomic_DNA"/>
</dbReference>
<protein>
    <submittedName>
        <fullName evidence="2">Uncharacterized protein</fullName>
    </submittedName>
</protein>